<evidence type="ECO:0000313" key="8">
    <source>
        <dbReference type="Proteomes" id="UP000031928"/>
    </source>
</evidence>
<dbReference type="AlphaFoldDB" id="A0A0B6TSF4"/>
<dbReference type="GO" id="GO:0009416">
    <property type="term" value="P:response to light stimulus"/>
    <property type="evidence" value="ECO:0007669"/>
    <property type="project" value="TreeGrafter"/>
</dbReference>
<dbReference type="SUPFAM" id="SSF48173">
    <property type="entry name" value="Cryptochrome/photolyase FAD-binding domain"/>
    <property type="match status" value="1"/>
</dbReference>
<keyword evidence="1 3" id="KW-0285">Flavoprotein</keyword>
<protein>
    <submittedName>
        <fullName evidence="7">Deoxyribodipyrimidine photo-lyase</fullName>
        <ecNumber evidence="7">4.1.99.3</ecNumber>
    </submittedName>
</protein>
<dbReference type="RefSeq" id="WP_042620470.1">
    <property type="nucleotide sequence ID" value="NZ_CP007790.1"/>
</dbReference>
<feature type="binding site" evidence="3">
    <location>
        <begin position="421"/>
        <end position="423"/>
    </location>
    <ligand>
        <name>FAD</name>
        <dbReference type="ChEBI" id="CHEBI:57692"/>
    </ligand>
</feature>
<dbReference type="SUPFAM" id="SSF52425">
    <property type="entry name" value="Cryptochrome/photolyase, N-terminal domain"/>
    <property type="match status" value="1"/>
</dbReference>
<keyword evidence="7" id="KW-0456">Lyase</keyword>
<accession>A0A0B6TSF4</accession>
<organism evidence="7 8">
    <name type="scientific">Corynebacterium marinum DSM 44953</name>
    <dbReference type="NCBI Taxonomy" id="1224162"/>
    <lineage>
        <taxon>Bacteria</taxon>
        <taxon>Bacillati</taxon>
        <taxon>Actinomycetota</taxon>
        <taxon>Actinomycetes</taxon>
        <taxon>Mycobacteriales</taxon>
        <taxon>Corynebacteriaceae</taxon>
        <taxon>Corynebacterium</taxon>
    </lineage>
</organism>
<keyword evidence="8" id="KW-1185">Reference proteome</keyword>
<dbReference type="GO" id="GO:0003904">
    <property type="term" value="F:deoxyribodipyrimidine photo-lyase activity"/>
    <property type="evidence" value="ECO:0007669"/>
    <property type="project" value="UniProtKB-EC"/>
</dbReference>
<dbReference type="PROSITE" id="PS51645">
    <property type="entry name" value="PHR_CRY_ALPHA_BETA"/>
    <property type="match status" value="1"/>
</dbReference>
<gene>
    <name evidence="7" type="ORF">B840_00330</name>
</gene>
<dbReference type="Gene3D" id="1.10.579.10">
    <property type="entry name" value="DNA Cyclobutane Dipyrimidine Photolyase, subunit A, domain 3"/>
    <property type="match status" value="1"/>
</dbReference>
<dbReference type="InterPro" id="IPR002081">
    <property type="entry name" value="Cryptochrome/DNA_photolyase_1"/>
</dbReference>
<dbReference type="GO" id="GO:0003677">
    <property type="term" value="F:DNA binding"/>
    <property type="evidence" value="ECO:0007669"/>
    <property type="project" value="TreeGrafter"/>
</dbReference>
<dbReference type="PANTHER" id="PTHR11455:SF9">
    <property type="entry name" value="CRYPTOCHROME CIRCADIAN CLOCK 5 ISOFORM X1"/>
    <property type="match status" value="1"/>
</dbReference>
<proteinExistence type="predicted"/>
<dbReference type="GO" id="GO:0071949">
    <property type="term" value="F:FAD binding"/>
    <property type="evidence" value="ECO:0007669"/>
    <property type="project" value="TreeGrafter"/>
</dbReference>
<dbReference type="Pfam" id="PF03441">
    <property type="entry name" value="FAD_binding_7"/>
    <property type="match status" value="1"/>
</dbReference>
<dbReference type="Proteomes" id="UP000031928">
    <property type="component" value="Chromosome"/>
</dbReference>
<dbReference type="EMBL" id="CP007790">
    <property type="protein sequence ID" value="AJK67706.1"/>
    <property type="molecule type" value="Genomic_DNA"/>
</dbReference>
<dbReference type="EC" id="4.1.99.3" evidence="7"/>
<feature type="domain" description="Photolyase/cryptochrome alpha/beta" evidence="6">
    <location>
        <begin position="8"/>
        <end position="137"/>
    </location>
</feature>
<dbReference type="InterPro" id="IPR006050">
    <property type="entry name" value="DNA_photolyase_N"/>
</dbReference>
<feature type="site" description="Electron transfer via tryptophanyl radical" evidence="4">
    <location>
        <position position="431"/>
    </location>
</feature>
<dbReference type="HOGENOM" id="CLU_010348_2_2_11"/>
<dbReference type="Pfam" id="PF00875">
    <property type="entry name" value="DNA_photolyase"/>
    <property type="match status" value="1"/>
</dbReference>
<dbReference type="InterPro" id="IPR014729">
    <property type="entry name" value="Rossmann-like_a/b/a_fold"/>
</dbReference>
<keyword evidence="2 3" id="KW-0274">FAD</keyword>
<reference evidence="7 8" key="1">
    <citation type="submission" date="2014-05" db="EMBL/GenBank/DDBJ databases">
        <title>Complete genome sequence of Corynebacterium marinum DSM 44953.</title>
        <authorList>
            <person name="Schaffert L."/>
            <person name="Albersmeier A."/>
            <person name="Kalinowski J."/>
            <person name="Ruckert C."/>
        </authorList>
    </citation>
    <scope>NUCLEOTIDE SEQUENCE [LARGE SCALE GENOMIC DNA]</scope>
    <source>
        <strain evidence="7 8">DSM 44953</strain>
    </source>
</reference>
<dbReference type="KEGG" id="cmq:B840_00330"/>
<dbReference type="InterPro" id="IPR036155">
    <property type="entry name" value="Crypto/Photolyase_N_sf"/>
</dbReference>
<comment type="cofactor">
    <cofactor evidence="3">
        <name>FAD</name>
        <dbReference type="ChEBI" id="CHEBI:57692"/>
    </cofactor>
    <text evidence="3">Binds 1 FAD per subunit.</text>
</comment>
<dbReference type="Gene3D" id="1.25.40.80">
    <property type="match status" value="1"/>
</dbReference>
<feature type="region of interest" description="Disordered" evidence="5">
    <location>
        <begin position="166"/>
        <end position="193"/>
    </location>
</feature>
<evidence type="ECO:0000313" key="7">
    <source>
        <dbReference type="EMBL" id="AJK67706.1"/>
    </source>
</evidence>
<feature type="binding site" evidence="3">
    <location>
        <begin position="261"/>
        <end position="265"/>
    </location>
    <ligand>
        <name>FAD</name>
        <dbReference type="ChEBI" id="CHEBI:57692"/>
    </ligand>
</feature>
<evidence type="ECO:0000256" key="4">
    <source>
        <dbReference type="PIRSR" id="PIRSR602081-2"/>
    </source>
</evidence>
<evidence type="ECO:0000259" key="6">
    <source>
        <dbReference type="PROSITE" id="PS51645"/>
    </source>
</evidence>
<evidence type="ECO:0000256" key="1">
    <source>
        <dbReference type="ARBA" id="ARBA00022630"/>
    </source>
</evidence>
<feature type="binding site" evidence="3">
    <location>
        <position position="249"/>
    </location>
    <ligand>
        <name>FAD</name>
        <dbReference type="ChEBI" id="CHEBI:57692"/>
    </ligand>
</feature>
<feature type="binding site" evidence="3">
    <location>
        <position position="295"/>
    </location>
    <ligand>
        <name>FAD</name>
        <dbReference type="ChEBI" id="CHEBI:57692"/>
    </ligand>
</feature>
<dbReference type="OrthoDB" id="9772484at2"/>
<feature type="site" description="Electron transfer via tryptophanyl radical" evidence="4">
    <location>
        <position position="329"/>
    </location>
</feature>
<dbReference type="PANTHER" id="PTHR11455">
    <property type="entry name" value="CRYPTOCHROME"/>
    <property type="match status" value="1"/>
</dbReference>
<evidence type="ECO:0000256" key="2">
    <source>
        <dbReference type="ARBA" id="ARBA00022827"/>
    </source>
</evidence>
<dbReference type="InterPro" id="IPR005101">
    <property type="entry name" value="Cryptochr/Photolyase_FAD-bd"/>
</dbReference>
<dbReference type="STRING" id="1224162.B840_00330"/>
<dbReference type="InterPro" id="IPR036134">
    <property type="entry name" value="Crypto/Photolyase_FAD-like_sf"/>
</dbReference>
<feature type="site" description="Electron transfer via tryptophanyl radical" evidence="4">
    <location>
        <position position="408"/>
    </location>
</feature>
<sequence>MTQANGKAPALFWFRDDLRVRHNEALAAAADRGPVTAVYIAEDPVATGVRPLGGAARWWLHRSLERLIEDLAGGGVPLLIRSGDPRRLIPELAARNGASYVSWSRRYHRPQRDIDAEVKESLRSGGVDAHSFPGHLLAEPWTVATGQGTPYKVYTPFSRALRSVVEEGPGPGRLHLEQAPEGLAGPGADPEGSREDLAELALLPSHPSRREPDWTGGLEQMWTPGEEGAWRRLGGFLAALEGGVGKQGYAEGRDYPALDVTSRLSPHLRFGEISPLAVWSAAAALEADGRDVTVFQNELMWRDFAWHRLHHRPDLATANVRADFDAFPWAWDPGELAAGTAGGRDGRRSNRAAAPGDFHADLGAWRSGVTGIPLVDAGMHELWATGHMHNRVRMVVGSLLTKNLGIHWRHGEEWFWDTLVDADPASNAFNWQWVAGCGDDAAPYFRIFNPETQAKRFDPERTYISAWVPEFGGPDYPAPVVDLRESRAMALAAYEGIRR</sequence>
<evidence type="ECO:0000256" key="5">
    <source>
        <dbReference type="SAM" id="MobiDB-lite"/>
    </source>
</evidence>
<dbReference type="Gene3D" id="3.40.50.620">
    <property type="entry name" value="HUPs"/>
    <property type="match status" value="1"/>
</dbReference>
<evidence type="ECO:0000256" key="3">
    <source>
        <dbReference type="PIRSR" id="PIRSR602081-1"/>
    </source>
</evidence>
<name>A0A0B6TSF4_9CORY</name>